<dbReference type="AlphaFoldDB" id="A0A1G9NB13"/>
<accession>A0A1G9NB13</accession>
<gene>
    <name evidence="1" type="ORF">SAMN05421820_102270</name>
</gene>
<proteinExistence type="predicted"/>
<evidence type="ECO:0000313" key="2">
    <source>
        <dbReference type="Proteomes" id="UP000183200"/>
    </source>
</evidence>
<protein>
    <submittedName>
        <fullName evidence="1">Uncharacterized protein</fullName>
    </submittedName>
</protein>
<organism evidence="1 2">
    <name type="scientific">Pedobacter steynii</name>
    <dbReference type="NCBI Taxonomy" id="430522"/>
    <lineage>
        <taxon>Bacteria</taxon>
        <taxon>Pseudomonadati</taxon>
        <taxon>Bacteroidota</taxon>
        <taxon>Sphingobacteriia</taxon>
        <taxon>Sphingobacteriales</taxon>
        <taxon>Sphingobacteriaceae</taxon>
        <taxon>Pedobacter</taxon>
    </lineage>
</organism>
<evidence type="ECO:0000313" key="1">
    <source>
        <dbReference type="EMBL" id="SDL83652.1"/>
    </source>
</evidence>
<dbReference type="EMBL" id="FNGY01000002">
    <property type="protein sequence ID" value="SDL83652.1"/>
    <property type="molecule type" value="Genomic_DNA"/>
</dbReference>
<sequence>MCNCNWYGYDQVGDPSLPSSYRKLSVTPTCITGCMICAICIPETTTIPSNPFDSNMLQYIADALATCSPQPPPPEKIFVYMRSS</sequence>
<reference evidence="2" key="1">
    <citation type="submission" date="2016-10" db="EMBL/GenBank/DDBJ databases">
        <authorList>
            <person name="Varghese N."/>
            <person name="Submissions S."/>
        </authorList>
    </citation>
    <scope>NUCLEOTIDE SEQUENCE [LARGE SCALE GENOMIC DNA]</scope>
    <source>
        <strain evidence="2">DSM 19110</strain>
    </source>
</reference>
<name>A0A1G9NB13_9SPHI</name>
<keyword evidence="2" id="KW-1185">Reference proteome</keyword>
<dbReference type="Proteomes" id="UP000183200">
    <property type="component" value="Unassembled WGS sequence"/>
</dbReference>